<dbReference type="InterPro" id="IPR001680">
    <property type="entry name" value="WD40_rpt"/>
</dbReference>
<evidence type="ECO:0000256" key="3">
    <source>
        <dbReference type="ARBA" id="ARBA00005043"/>
    </source>
</evidence>
<dbReference type="InterPro" id="IPR015943">
    <property type="entry name" value="WD40/YVTN_repeat-like_dom_sf"/>
</dbReference>
<dbReference type="GO" id="GO:0005634">
    <property type="term" value="C:nucleus"/>
    <property type="evidence" value="ECO:0007669"/>
    <property type="project" value="UniProtKB-SubCell"/>
</dbReference>
<accession>A0A085LRY8</accession>
<dbReference type="FunFam" id="2.130.10.10:FF:000400">
    <property type="entry name" value="Elongator acetyltransferase complex subunit 2"/>
    <property type="match status" value="1"/>
</dbReference>
<comment type="pathway">
    <text evidence="3">tRNA modification; 5-methoxycarbonylmethyl-2-thiouridine-tRNA biosynthesis.</text>
</comment>
<evidence type="ECO:0000256" key="2">
    <source>
        <dbReference type="ARBA" id="ARBA00004496"/>
    </source>
</evidence>
<dbReference type="InterPro" id="IPR011047">
    <property type="entry name" value="Quinoprotein_ADH-like_sf"/>
</dbReference>
<gene>
    <name evidence="12" type="ORF">M513_11412</name>
</gene>
<dbReference type="UniPathway" id="UPA00988"/>
<comment type="similarity">
    <text evidence="4">Belongs to the WD repeat ELP2 family.</text>
</comment>
<dbReference type="Pfam" id="PF00400">
    <property type="entry name" value="WD40"/>
    <property type="match status" value="5"/>
</dbReference>
<feature type="repeat" description="WD" evidence="11">
    <location>
        <begin position="265"/>
        <end position="298"/>
    </location>
</feature>
<evidence type="ECO:0000256" key="7">
    <source>
        <dbReference type="ARBA" id="ARBA00022574"/>
    </source>
</evidence>
<dbReference type="SUPFAM" id="SSF50998">
    <property type="entry name" value="Quinoprotein alcohol dehydrogenase-like"/>
    <property type="match status" value="1"/>
</dbReference>
<evidence type="ECO:0000256" key="10">
    <source>
        <dbReference type="ARBA" id="ARBA00023242"/>
    </source>
</evidence>
<dbReference type="AlphaFoldDB" id="A0A085LRY8"/>
<dbReference type="Proteomes" id="UP000030764">
    <property type="component" value="Unassembled WGS sequence"/>
</dbReference>
<evidence type="ECO:0000313" key="12">
    <source>
        <dbReference type="EMBL" id="KFD47734.1"/>
    </source>
</evidence>
<dbReference type="SMART" id="SM00320">
    <property type="entry name" value="WD40"/>
    <property type="match status" value="9"/>
</dbReference>
<keyword evidence="9" id="KW-0677">Repeat</keyword>
<name>A0A085LRY8_9BILA</name>
<evidence type="ECO:0000256" key="6">
    <source>
        <dbReference type="ARBA" id="ARBA00022490"/>
    </source>
</evidence>
<keyword evidence="13" id="KW-1185">Reference proteome</keyword>
<dbReference type="PROSITE" id="PS50082">
    <property type="entry name" value="WD_REPEATS_2"/>
    <property type="match status" value="3"/>
</dbReference>
<feature type="repeat" description="WD" evidence="11">
    <location>
        <begin position="359"/>
        <end position="390"/>
    </location>
</feature>
<dbReference type="PANTHER" id="PTHR44111:SF1">
    <property type="entry name" value="ELONGATOR COMPLEX PROTEIN 2"/>
    <property type="match status" value="1"/>
</dbReference>
<keyword evidence="8" id="KW-0819">tRNA processing</keyword>
<evidence type="ECO:0000256" key="8">
    <source>
        <dbReference type="ARBA" id="ARBA00022694"/>
    </source>
</evidence>
<dbReference type="GO" id="GO:0002098">
    <property type="term" value="P:tRNA wobble uridine modification"/>
    <property type="evidence" value="ECO:0007669"/>
    <property type="project" value="InterPro"/>
</dbReference>
<dbReference type="SUPFAM" id="SSF50978">
    <property type="entry name" value="WD40 repeat-like"/>
    <property type="match status" value="1"/>
</dbReference>
<reference evidence="12 13" key="1">
    <citation type="journal article" date="2014" name="Nat. Genet.">
        <title>Genome and transcriptome of the porcine whipworm Trichuris suis.</title>
        <authorList>
            <person name="Jex A.R."/>
            <person name="Nejsum P."/>
            <person name="Schwarz E.M."/>
            <person name="Hu L."/>
            <person name="Young N.D."/>
            <person name="Hall R.S."/>
            <person name="Korhonen P.K."/>
            <person name="Liao S."/>
            <person name="Thamsborg S."/>
            <person name="Xia J."/>
            <person name="Xu P."/>
            <person name="Wang S."/>
            <person name="Scheerlinck J.P."/>
            <person name="Hofmann A."/>
            <person name="Sternberg P.W."/>
            <person name="Wang J."/>
            <person name="Gasser R.B."/>
        </authorList>
    </citation>
    <scope>NUCLEOTIDE SEQUENCE [LARGE SCALE GENOMIC DNA]</scope>
    <source>
        <strain evidence="12">DCEP-RM93M</strain>
    </source>
</reference>
<feature type="repeat" description="WD" evidence="11">
    <location>
        <begin position="576"/>
        <end position="602"/>
    </location>
</feature>
<keyword evidence="10" id="KW-0539">Nucleus</keyword>
<dbReference type="GO" id="GO:0005737">
    <property type="term" value="C:cytoplasm"/>
    <property type="evidence" value="ECO:0007669"/>
    <property type="project" value="UniProtKB-SubCell"/>
</dbReference>
<organism evidence="12 13">
    <name type="scientific">Trichuris suis</name>
    <name type="common">pig whipworm</name>
    <dbReference type="NCBI Taxonomy" id="68888"/>
    <lineage>
        <taxon>Eukaryota</taxon>
        <taxon>Metazoa</taxon>
        <taxon>Ecdysozoa</taxon>
        <taxon>Nematoda</taxon>
        <taxon>Enoplea</taxon>
        <taxon>Dorylaimia</taxon>
        <taxon>Trichinellida</taxon>
        <taxon>Trichuridae</taxon>
        <taxon>Trichuris</taxon>
    </lineage>
</organism>
<dbReference type="InterPro" id="IPR037289">
    <property type="entry name" value="Elp2"/>
</dbReference>
<evidence type="ECO:0000256" key="9">
    <source>
        <dbReference type="ARBA" id="ARBA00022737"/>
    </source>
</evidence>
<dbReference type="PROSITE" id="PS50294">
    <property type="entry name" value="WD_REPEATS_REGION"/>
    <property type="match status" value="1"/>
</dbReference>
<evidence type="ECO:0000256" key="5">
    <source>
        <dbReference type="ARBA" id="ARBA00020267"/>
    </source>
</evidence>
<comment type="subcellular location">
    <subcellularLocation>
        <location evidence="2">Cytoplasm</location>
    </subcellularLocation>
    <subcellularLocation>
        <location evidence="1">Nucleus</location>
    </subcellularLocation>
</comment>
<proteinExistence type="inferred from homology"/>
<dbReference type="SUPFAM" id="SSF50960">
    <property type="entry name" value="TolB, C-terminal domain"/>
    <property type="match status" value="1"/>
</dbReference>
<keyword evidence="6" id="KW-0963">Cytoplasm</keyword>
<evidence type="ECO:0000313" key="13">
    <source>
        <dbReference type="Proteomes" id="UP000030764"/>
    </source>
</evidence>
<sequence>MRCSVECTYVSVGCSAGPFRVDWGRKYIAFCLSRNIYLLQSQLDDDPAHTLNSRAFHADDVTCLKWMMYGSEATDYLLSSALDGDVILWLAKNGRLEPLAKLQQTGRYASALAGVWIQDLKSSFVVGCASRSGLQFWKDFSPAHYIEYENNPPLCCDIRALDAGILAVSGHTDYVCRVHFASYNNDTWTSVILAEICQDWLCSVRFSSTHSSFYLAGGSRDHTIRIWKIRQKSHLCREKCKIVTKQLPIYETEEEACFISLDTVIAGHTDAVTSICWNPKNKYQLLSSSMDKTITFWQYNEESDKWEDQGVIGQIDDVEVGFYGAMFSPSGSSVLAHGYQGCLYCWTFTKSCWRPTFMPTGHFSAVEDLVWDPHGMYLLSCSTDRTTRLFAEWNVSSSKKMFCEIARPQVHGYEIQCLSFLTSEVFVCGAAEKVLRIFMAPRNFVLNVLKHTDVPAKTIEQVFHNNAKSATVAALGLTNRPVYDNAVLHSSTLAGTNANDITPEQRTVAEPPDNDYLAQKTLWPEIQKLYGHGFEIFSVASNHAGTVVASACKASRPEHATVILWSVDEGVPKGELTGHRLTVTRIAFSPDDSLLLTVSRDRKWCLFLKQSGDFDYTMVLIHSYTKCSHTRVIWDCAWAPCGKCFFTTSRDKRAIAWLFTLRNGEHPELDVIRTSAKVFEDSVTAVDVLPCQLMSLTLLAVGFETGGISLLLWSPAAEFQLLTKVSQSMAHGLVVKRLKFCPRLEKNAAESPVKVRFATCSDDGCVKIYNVTFSYGSCATDCLRYSHHGLFPLSLTSVMKLNQCPTNEWMSKLLEKLLLLIAALQNSFCRPPASFPSILASRDFDQLGLTIHLESRHIQNFDLEEYEAL</sequence>
<evidence type="ECO:0000256" key="1">
    <source>
        <dbReference type="ARBA" id="ARBA00004123"/>
    </source>
</evidence>
<dbReference type="PANTHER" id="PTHR44111">
    <property type="entry name" value="ELONGATOR COMPLEX PROTEIN 2"/>
    <property type="match status" value="1"/>
</dbReference>
<keyword evidence="7 11" id="KW-0853">WD repeat</keyword>
<evidence type="ECO:0000256" key="4">
    <source>
        <dbReference type="ARBA" id="ARBA00005881"/>
    </source>
</evidence>
<dbReference type="InterPro" id="IPR036322">
    <property type="entry name" value="WD40_repeat_dom_sf"/>
</dbReference>
<evidence type="ECO:0000256" key="11">
    <source>
        <dbReference type="PROSITE-ProRule" id="PRU00221"/>
    </source>
</evidence>
<dbReference type="GO" id="GO:0033588">
    <property type="term" value="C:elongator holoenzyme complex"/>
    <property type="evidence" value="ECO:0007669"/>
    <property type="project" value="InterPro"/>
</dbReference>
<protein>
    <recommendedName>
        <fullName evidence="5">Elongator complex protein 2</fullName>
    </recommendedName>
</protein>
<dbReference type="Gene3D" id="2.130.10.10">
    <property type="entry name" value="YVTN repeat-like/Quinoprotein amine dehydrogenase"/>
    <property type="match status" value="4"/>
</dbReference>
<dbReference type="EMBL" id="KL363316">
    <property type="protein sequence ID" value="KFD47734.1"/>
    <property type="molecule type" value="Genomic_DNA"/>
</dbReference>